<feature type="transmembrane region" description="Helical" evidence="2">
    <location>
        <begin position="184"/>
        <end position="206"/>
    </location>
</feature>
<accession>A0ABS3W125</accession>
<proteinExistence type="predicted"/>
<feature type="transmembrane region" description="Helical" evidence="2">
    <location>
        <begin position="50"/>
        <end position="74"/>
    </location>
</feature>
<evidence type="ECO:0000256" key="1">
    <source>
        <dbReference type="SAM" id="MobiDB-lite"/>
    </source>
</evidence>
<sequence length="386" mass="41631">MGSPRRGQVTMVCATCGAANDQAGDGHTCPGTHRPEPVFRPDPPPLGWQVLTLALLVVAAVHVVTTVLGIVLLVEDHQFVERLLTDPDSVSQTELVDLARRQESASTLGSVVLLSYLGGYCAWFVATRRAAERYDADGRTTLAHWTLTTWRIAIGAVFLLALILRNYVAPEPTDLDTALIYDRVNLVLLTLRLPLVVLLVAGVLVVGRRVYRLAAQSSPAPVRSVSTPVDPGPRPRTAVERGPGDDTFWRAVTDAVAAAAGPLPLLEAWAALPSARRWHLLDATSDLSDLRRRLSPWSGVTVYGQPPRTPDGTHLGQLADEARRLRDDPACGGAVGLIEQPDGRLTFTQLTTDAVLQNWLDQARTASRAGVYPAQAADDPTVLRTP</sequence>
<evidence type="ECO:0000313" key="4">
    <source>
        <dbReference type="Proteomes" id="UP000823521"/>
    </source>
</evidence>
<feature type="transmembrane region" description="Helical" evidence="2">
    <location>
        <begin position="105"/>
        <end position="126"/>
    </location>
</feature>
<dbReference type="EMBL" id="WVUH01000495">
    <property type="protein sequence ID" value="MBO4210485.1"/>
    <property type="molecule type" value="Genomic_DNA"/>
</dbReference>
<reference evidence="3 4" key="1">
    <citation type="submission" date="2019-12" db="EMBL/GenBank/DDBJ databases">
        <title>Whole genome sequencing of endophytic Actinobacterium Micromonospora sp. MPMI6T.</title>
        <authorList>
            <person name="Evv R."/>
            <person name="Podile A.R."/>
        </authorList>
    </citation>
    <scope>NUCLEOTIDE SEQUENCE [LARGE SCALE GENOMIC DNA]</scope>
    <source>
        <strain evidence="3 4">MPMI6</strain>
    </source>
</reference>
<protein>
    <recommendedName>
        <fullName evidence="5">DUF5671 domain-containing protein</fullName>
    </recommendedName>
</protein>
<feature type="transmembrane region" description="Helical" evidence="2">
    <location>
        <begin position="147"/>
        <end position="164"/>
    </location>
</feature>
<keyword evidence="2" id="KW-0812">Transmembrane</keyword>
<dbReference type="RefSeq" id="WP_208817571.1">
    <property type="nucleotide sequence ID" value="NZ_WVUH01000495.1"/>
</dbReference>
<organism evidence="3 4">
    <name type="scientific">Micromonospora echinofusca</name>
    <dbReference type="NCBI Taxonomy" id="47858"/>
    <lineage>
        <taxon>Bacteria</taxon>
        <taxon>Bacillati</taxon>
        <taxon>Actinomycetota</taxon>
        <taxon>Actinomycetes</taxon>
        <taxon>Micromonosporales</taxon>
        <taxon>Micromonosporaceae</taxon>
        <taxon>Micromonospora</taxon>
    </lineage>
</organism>
<gene>
    <name evidence="3" type="ORF">GSF22_31505</name>
</gene>
<keyword evidence="2" id="KW-0472">Membrane</keyword>
<evidence type="ECO:0000256" key="2">
    <source>
        <dbReference type="SAM" id="Phobius"/>
    </source>
</evidence>
<name>A0ABS3W125_MICEH</name>
<keyword evidence="2" id="KW-1133">Transmembrane helix</keyword>
<comment type="caution">
    <text evidence="3">The sequence shown here is derived from an EMBL/GenBank/DDBJ whole genome shotgun (WGS) entry which is preliminary data.</text>
</comment>
<dbReference type="Proteomes" id="UP000823521">
    <property type="component" value="Unassembled WGS sequence"/>
</dbReference>
<evidence type="ECO:0008006" key="5">
    <source>
        <dbReference type="Google" id="ProtNLM"/>
    </source>
</evidence>
<evidence type="ECO:0000313" key="3">
    <source>
        <dbReference type="EMBL" id="MBO4210485.1"/>
    </source>
</evidence>
<keyword evidence="4" id="KW-1185">Reference proteome</keyword>
<feature type="region of interest" description="Disordered" evidence="1">
    <location>
        <begin position="222"/>
        <end position="243"/>
    </location>
</feature>